<dbReference type="InterPro" id="IPR001314">
    <property type="entry name" value="Peptidase_S1A"/>
</dbReference>
<keyword evidence="17" id="KW-1185">Reference proteome</keyword>
<dbReference type="InterPro" id="IPR001254">
    <property type="entry name" value="Trypsin_dom"/>
</dbReference>
<keyword evidence="2" id="KW-0479">Metal-binding</keyword>
<evidence type="ECO:0000259" key="14">
    <source>
        <dbReference type="PROSITE" id="PS50175"/>
    </source>
</evidence>
<evidence type="ECO:0000256" key="6">
    <source>
        <dbReference type="ARBA" id="ARBA00022837"/>
    </source>
</evidence>
<evidence type="ECO:0000259" key="15">
    <source>
        <dbReference type="PROSITE" id="PS50240"/>
    </source>
</evidence>
<dbReference type="PROSITE" id="PS50240">
    <property type="entry name" value="TRYPSIN_DOM"/>
    <property type="match status" value="1"/>
</dbReference>
<evidence type="ECO:0000256" key="10">
    <source>
        <dbReference type="ARBA" id="ARBA00024195"/>
    </source>
</evidence>
<dbReference type="InterPro" id="IPR038565">
    <property type="entry name" value="CLIP_sf"/>
</dbReference>
<dbReference type="GO" id="GO:0006508">
    <property type="term" value="P:proteolysis"/>
    <property type="evidence" value="ECO:0007669"/>
    <property type="project" value="UniProtKB-KW"/>
</dbReference>
<evidence type="ECO:0000256" key="7">
    <source>
        <dbReference type="ARBA" id="ARBA00023145"/>
    </source>
</evidence>
<feature type="region of interest" description="Disordered" evidence="12">
    <location>
        <begin position="319"/>
        <end position="340"/>
    </location>
</feature>
<dbReference type="PROSITE" id="PS00135">
    <property type="entry name" value="TRYPSIN_SER"/>
    <property type="match status" value="1"/>
</dbReference>
<dbReference type="InterPro" id="IPR005162">
    <property type="entry name" value="Retrotrans_gag_dom"/>
</dbReference>
<dbReference type="CDD" id="cd00303">
    <property type="entry name" value="retropepsin_like"/>
    <property type="match status" value="1"/>
</dbReference>
<keyword evidence="4 11" id="KW-0378">Hydrolase</keyword>
<dbReference type="Gene3D" id="2.40.70.10">
    <property type="entry name" value="Acid Proteases"/>
    <property type="match status" value="1"/>
</dbReference>
<organism evidence="16 17">
    <name type="scientific">Pieris brassicae</name>
    <name type="common">White butterfly</name>
    <name type="synonym">Large white butterfly</name>
    <dbReference type="NCBI Taxonomy" id="7116"/>
    <lineage>
        <taxon>Eukaryota</taxon>
        <taxon>Metazoa</taxon>
        <taxon>Ecdysozoa</taxon>
        <taxon>Arthropoda</taxon>
        <taxon>Hexapoda</taxon>
        <taxon>Insecta</taxon>
        <taxon>Pterygota</taxon>
        <taxon>Neoptera</taxon>
        <taxon>Endopterygota</taxon>
        <taxon>Lepidoptera</taxon>
        <taxon>Glossata</taxon>
        <taxon>Ditrysia</taxon>
        <taxon>Papilionoidea</taxon>
        <taxon>Pieridae</taxon>
        <taxon>Pierinae</taxon>
        <taxon>Pieris</taxon>
    </lineage>
</organism>
<feature type="signal peptide" evidence="13">
    <location>
        <begin position="1"/>
        <end position="16"/>
    </location>
</feature>
<dbReference type="Proteomes" id="UP001152562">
    <property type="component" value="Unassembled WGS sequence"/>
</dbReference>
<dbReference type="CDD" id="cd00190">
    <property type="entry name" value="Tryp_SPc"/>
    <property type="match status" value="1"/>
</dbReference>
<dbReference type="FunFam" id="2.40.10.10:FF:000078">
    <property type="entry name" value="Serine protease H137"/>
    <property type="match status" value="1"/>
</dbReference>
<evidence type="ECO:0000313" key="16">
    <source>
        <dbReference type="EMBL" id="CAH4032289.1"/>
    </source>
</evidence>
<evidence type="ECO:0000256" key="11">
    <source>
        <dbReference type="RuleBase" id="RU363034"/>
    </source>
</evidence>
<dbReference type="SUPFAM" id="SSF50630">
    <property type="entry name" value="Acid proteases"/>
    <property type="match status" value="1"/>
</dbReference>
<dbReference type="InterPro" id="IPR033116">
    <property type="entry name" value="TRYPSIN_SER"/>
</dbReference>
<keyword evidence="5 11" id="KW-0720">Serine protease</keyword>
<evidence type="ECO:0000256" key="2">
    <source>
        <dbReference type="ARBA" id="ARBA00022723"/>
    </source>
</evidence>
<keyword evidence="1 11" id="KW-0645">Protease</keyword>
<evidence type="ECO:0008006" key="18">
    <source>
        <dbReference type="Google" id="ProtNLM"/>
    </source>
</evidence>
<dbReference type="InterPro" id="IPR022700">
    <property type="entry name" value="CLIP"/>
</dbReference>
<evidence type="ECO:0000256" key="8">
    <source>
        <dbReference type="ARBA" id="ARBA00023157"/>
    </source>
</evidence>
<keyword evidence="6" id="KW-0106">Calcium</keyword>
<evidence type="ECO:0000256" key="3">
    <source>
        <dbReference type="ARBA" id="ARBA00022729"/>
    </source>
</evidence>
<feature type="domain" description="Peptidase S1" evidence="15">
    <location>
        <begin position="829"/>
        <end position="1094"/>
    </location>
</feature>
<sequence length="1206" mass="133647">MYKLLCILLFLLHVNGQEYDADCVTPTGLASHCISIHDCGKLKPLIRQPPAQRETLKSWHCGYDGDIPRKHPPSPPYTSKMFISKTAASLNAVELATQNQQDILLKYIVSQLEGRAETACCVKEFENWHQLEEFLKSQFGDKKHYAALLSDLQECRQLGNETVNQFALRIESCLSKLLSEINITIPTKKKDELAGRVAAMKDLALHTFVVGLNPRLSTVVRCRDPESLNDAINFATSEEKIINALTRRNTNYAQTPNTQNQARFRPSHSSYPPNRSALQHGTNNNTTSAAFRPSNPIVCRYCKAPGHTIEGCRKREYNNRKFGNNQNSSYNRTNPTTSFQNRNQPIHAIASYEDYGVTQQGNQPQNKDHIHISKSKVTQQGNQPQNEDHILISKSKVTQQGNQPQNEDHILISKSKVTQQGNQPQNEDHAPISKSKVTQQGSQTHSGSNVNKSISKSSVPHNPNSNNGAINSQQRTYASIVSGTLKYMPAISPLTTSMVDTPNTTPEIKNNIYNKIHNVTSNPSEKYLPFVEVQTSVSTKLLKLLVDSGASISLIKKSSIQNMPEIDEHTITFSGIGTADKPMRSFGRIPIEFNSLKYRFHIIDNINFPYDGIIGNDFLSDNYSNIDFKNESLTISQVELALKFNEPIYTIAPRTETIIECSVLNPEIGEGLMVDQNPVDSILIANCIVKVCCPPTTPKTRCYTVMGKTGICVSTHACPSIALLLKPPVSSANLEYVMRSKCRGPAELNVCCEEPVRKPTPEHMKANITADDRINIITSNPIEKVTANPVSSNNLPNTNSIDIPNCDTVDIPNPDSGCCGIDSTGGNRIIGGNATAIDQYPWLALLEYSNTRWICGGTLISRRWVLTAAHCLVTHEMKSRNAQSVRLGDYNITNPGIDCVEVEGGGTDCIAEPLSITINETIIHPEYRAPKTFVEPNDIALIRLQELAPYSDFIRPICLPLSDVLQSPPANMKLFVAGWGAMSETRSSSDVKLHVDLPLVDQQSCQKLYSLKGKPIIWDKQICAGGEDNKDSCRGDSGGPLMYAEEEKASQITGITSFGVKQCGFKGRPSIYTKVISTSCSSRNYRLFAQDSVQRNIPARSIHNGMQFKCRQVSSTLKNINLKEGRIVKFLIEHWADHEMAKGSKLSWPDHEADTKIAFLACTQNNDPVITIRTSDTDIVVIMLANIEHLQATVEVRMDLGVSNAR</sequence>
<dbReference type="GO" id="GO:0051604">
    <property type="term" value="P:protein maturation"/>
    <property type="evidence" value="ECO:0007669"/>
    <property type="project" value="UniProtKB-ARBA"/>
</dbReference>
<feature type="compositionally biased region" description="Polar residues" evidence="12">
    <location>
        <begin position="460"/>
        <end position="473"/>
    </location>
</feature>
<keyword evidence="3 13" id="KW-0732">Signal</keyword>
<comment type="similarity">
    <text evidence="10">Belongs to the peptidase S1 family. CLIP subfamily.</text>
</comment>
<protein>
    <recommendedName>
        <fullName evidence="18">Peptidase S1 domain-containing protein</fullName>
    </recommendedName>
</protein>
<dbReference type="InterPro" id="IPR001969">
    <property type="entry name" value="Aspartic_peptidase_AS"/>
</dbReference>
<dbReference type="InterPro" id="IPR021109">
    <property type="entry name" value="Peptidase_aspartic_dom_sf"/>
</dbReference>
<feature type="region of interest" description="Disordered" evidence="12">
    <location>
        <begin position="417"/>
        <end position="473"/>
    </location>
</feature>
<dbReference type="InterPro" id="IPR001995">
    <property type="entry name" value="Peptidase_A2_cat"/>
</dbReference>
<evidence type="ECO:0000256" key="1">
    <source>
        <dbReference type="ARBA" id="ARBA00022670"/>
    </source>
</evidence>
<dbReference type="PROSITE" id="PS00141">
    <property type="entry name" value="ASP_PROTEASE"/>
    <property type="match status" value="1"/>
</dbReference>
<dbReference type="Gene3D" id="3.30.1640.30">
    <property type="match status" value="2"/>
</dbReference>
<feature type="compositionally biased region" description="Low complexity" evidence="12">
    <location>
        <begin position="446"/>
        <end position="459"/>
    </location>
</feature>
<reference evidence="16" key="1">
    <citation type="submission" date="2022-05" db="EMBL/GenBank/DDBJ databases">
        <authorList>
            <person name="Okamura Y."/>
        </authorList>
    </citation>
    <scope>NUCLEOTIDE SEQUENCE</scope>
</reference>
<feature type="compositionally biased region" description="Polar residues" evidence="12">
    <location>
        <begin position="435"/>
        <end position="445"/>
    </location>
</feature>
<dbReference type="Pfam" id="PF03732">
    <property type="entry name" value="Retrotrans_gag"/>
    <property type="match status" value="1"/>
</dbReference>
<dbReference type="InterPro" id="IPR009003">
    <property type="entry name" value="Peptidase_S1_PA"/>
</dbReference>
<evidence type="ECO:0000256" key="4">
    <source>
        <dbReference type="ARBA" id="ARBA00022801"/>
    </source>
</evidence>
<dbReference type="InterPro" id="IPR051487">
    <property type="entry name" value="Ser/Thr_Proteases_Immune/Dev"/>
</dbReference>
<proteinExistence type="inferred from homology"/>
<dbReference type="InterPro" id="IPR043504">
    <property type="entry name" value="Peptidase_S1_PA_chymotrypsin"/>
</dbReference>
<feature type="region of interest" description="Disordered" evidence="12">
    <location>
        <begin position="249"/>
        <end position="290"/>
    </location>
</feature>
<dbReference type="InterPro" id="IPR018114">
    <property type="entry name" value="TRYPSIN_HIS"/>
</dbReference>
<dbReference type="SUPFAM" id="SSF50494">
    <property type="entry name" value="Trypsin-like serine proteases"/>
    <property type="match status" value="1"/>
</dbReference>
<accession>A0A9P0TP73</accession>
<evidence type="ECO:0000256" key="12">
    <source>
        <dbReference type="SAM" id="MobiDB-lite"/>
    </source>
</evidence>
<dbReference type="GO" id="GO:0004252">
    <property type="term" value="F:serine-type endopeptidase activity"/>
    <property type="evidence" value="ECO:0007669"/>
    <property type="project" value="InterPro"/>
</dbReference>
<evidence type="ECO:0000313" key="17">
    <source>
        <dbReference type="Proteomes" id="UP001152562"/>
    </source>
</evidence>
<evidence type="ECO:0000256" key="13">
    <source>
        <dbReference type="SAM" id="SignalP"/>
    </source>
</evidence>
<evidence type="ECO:0000256" key="5">
    <source>
        <dbReference type="ARBA" id="ARBA00022825"/>
    </source>
</evidence>
<feature type="chain" id="PRO_5040507189" description="Peptidase S1 domain-containing protein" evidence="13">
    <location>
        <begin position="17"/>
        <end position="1206"/>
    </location>
</feature>
<dbReference type="PANTHER" id="PTHR24256">
    <property type="entry name" value="TRYPTASE-RELATED"/>
    <property type="match status" value="1"/>
</dbReference>
<feature type="domain" description="Peptidase A2" evidence="14">
    <location>
        <begin position="542"/>
        <end position="577"/>
    </location>
</feature>
<evidence type="ECO:0000256" key="9">
    <source>
        <dbReference type="ARBA" id="ARBA00023180"/>
    </source>
</evidence>
<dbReference type="PRINTS" id="PR00722">
    <property type="entry name" value="CHYMOTRYPSIN"/>
</dbReference>
<dbReference type="InterPro" id="IPR018061">
    <property type="entry name" value="Retropepsins"/>
</dbReference>
<keyword evidence="7" id="KW-0865">Zymogen</keyword>
<dbReference type="PROSITE" id="PS50175">
    <property type="entry name" value="ASP_PROT_RETROV"/>
    <property type="match status" value="1"/>
</dbReference>
<comment type="caution">
    <text evidence="16">The sequence shown here is derived from an EMBL/GenBank/DDBJ whole genome shotgun (WGS) entry which is preliminary data.</text>
</comment>
<dbReference type="Pfam" id="PF12032">
    <property type="entry name" value="CLIP"/>
    <property type="match status" value="2"/>
</dbReference>
<dbReference type="PROSITE" id="PS00134">
    <property type="entry name" value="TRYPSIN_HIS"/>
    <property type="match status" value="1"/>
</dbReference>
<dbReference type="Pfam" id="PF00089">
    <property type="entry name" value="Trypsin"/>
    <property type="match status" value="1"/>
</dbReference>
<dbReference type="EMBL" id="CALOZG010000027">
    <property type="protein sequence ID" value="CAH4032289.1"/>
    <property type="molecule type" value="Genomic_DNA"/>
</dbReference>
<name>A0A9P0TP73_PIEBR</name>
<dbReference type="SMART" id="SM00020">
    <property type="entry name" value="Tryp_SPc"/>
    <property type="match status" value="1"/>
</dbReference>
<dbReference type="GO" id="GO:0004190">
    <property type="term" value="F:aspartic-type endopeptidase activity"/>
    <property type="evidence" value="ECO:0007669"/>
    <property type="project" value="InterPro"/>
</dbReference>
<keyword evidence="8" id="KW-1015">Disulfide bond</keyword>
<dbReference type="Pfam" id="PF00077">
    <property type="entry name" value="RVP"/>
    <property type="match status" value="1"/>
</dbReference>
<keyword evidence="9" id="KW-0325">Glycoprotein</keyword>
<feature type="compositionally biased region" description="Polar residues" evidence="12">
    <location>
        <begin position="321"/>
        <end position="340"/>
    </location>
</feature>
<gene>
    <name evidence="16" type="ORF">PIBRA_LOCUS8697</name>
</gene>
<feature type="compositionally biased region" description="Polar residues" evidence="12">
    <location>
        <begin position="249"/>
        <end position="289"/>
    </location>
</feature>
<dbReference type="FunFam" id="2.40.10.10:FF:000028">
    <property type="entry name" value="Serine protease easter"/>
    <property type="match status" value="1"/>
</dbReference>
<dbReference type="AlphaFoldDB" id="A0A9P0TP73"/>
<dbReference type="Gene3D" id="2.40.10.10">
    <property type="entry name" value="Trypsin-like serine proteases"/>
    <property type="match status" value="2"/>
</dbReference>
<dbReference type="GO" id="GO:0046872">
    <property type="term" value="F:metal ion binding"/>
    <property type="evidence" value="ECO:0007669"/>
    <property type="project" value="UniProtKB-KW"/>
</dbReference>